<protein>
    <submittedName>
        <fullName evidence="1">Uncharacterized protein</fullName>
    </submittedName>
</protein>
<name>A0ABT9M055_9BACL</name>
<proteinExistence type="predicted"/>
<dbReference type="RefSeq" id="WP_203114235.1">
    <property type="nucleotide sequence ID" value="NZ_JAURUO010000025.1"/>
</dbReference>
<sequence length="95" mass="10011">MTLECATTGLACGSATEYVALPSTTATCGQGVYVYTTSKERLIATSVQDRGPGVTNDPYWNENGQPTWVNPSGYHVGMDGSSELWAILGFVSGVD</sequence>
<dbReference type="Proteomes" id="UP001229209">
    <property type="component" value="Unassembled WGS sequence"/>
</dbReference>
<comment type="caution">
    <text evidence="1">The sequence shown here is derived from an EMBL/GenBank/DDBJ whole genome shotgun (WGS) entry which is preliminary data.</text>
</comment>
<reference evidence="1 2" key="1">
    <citation type="submission" date="2023-07" db="EMBL/GenBank/DDBJ databases">
        <title>Genomic Encyclopedia of Type Strains, Phase IV (KMG-IV): sequencing the most valuable type-strain genomes for metagenomic binning, comparative biology and taxonomic classification.</title>
        <authorList>
            <person name="Goeker M."/>
        </authorList>
    </citation>
    <scope>NUCLEOTIDE SEQUENCE [LARGE SCALE GENOMIC DNA]</scope>
    <source>
        <strain evidence="1 2">DSM 25924</strain>
    </source>
</reference>
<evidence type="ECO:0000313" key="2">
    <source>
        <dbReference type="Proteomes" id="UP001229209"/>
    </source>
</evidence>
<accession>A0ABT9M055</accession>
<gene>
    <name evidence="1" type="ORF">J2S04_002848</name>
</gene>
<evidence type="ECO:0000313" key="1">
    <source>
        <dbReference type="EMBL" id="MDP9729871.1"/>
    </source>
</evidence>
<keyword evidence="2" id="KW-1185">Reference proteome</keyword>
<dbReference type="EMBL" id="JAURUO010000025">
    <property type="protein sequence ID" value="MDP9729871.1"/>
    <property type="molecule type" value="Genomic_DNA"/>
</dbReference>
<organism evidence="1 2">
    <name type="scientific">Alicyclobacillus tolerans</name>
    <dbReference type="NCBI Taxonomy" id="90970"/>
    <lineage>
        <taxon>Bacteria</taxon>
        <taxon>Bacillati</taxon>
        <taxon>Bacillota</taxon>
        <taxon>Bacilli</taxon>
        <taxon>Bacillales</taxon>
        <taxon>Alicyclobacillaceae</taxon>
        <taxon>Alicyclobacillus</taxon>
    </lineage>
</organism>